<keyword evidence="2" id="KW-1185">Reference proteome</keyword>
<evidence type="ECO:0000313" key="2">
    <source>
        <dbReference type="Proteomes" id="UP000322873"/>
    </source>
</evidence>
<dbReference type="Proteomes" id="UP000322873">
    <property type="component" value="Unassembled WGS sequence"/>
</dbReference>
<accession>A0A5M9JWF6</accession>
<dbReference type="EMBL" id="VICG01000004">
    <property type="protein sequence ID" value="KAA8572439.1"/>
    <property type="molecule type" value="Genomic_DNA"/>
</dbReference>
<name>A0A5M9JWF6_MONFR</name>
<organism evidence="1 2">
    <name type="scientific">Monilinia fructicola</name>
    <name type="common">Brown rot fungus</name>
    <name type="synonym">Ciboria fructicola</name>
    <dbReference type="NCBI Taxonomy" id="38448"/>
    <lineage>
        <taxon>Eukaryota</taxon>
        <taxon>Fungi</taxon>
        <taxon>Dikarya</taxon>
        <taxon>Ascomycota</taxon>
        <taxon>Pezizomycotina</taxon>
        <taxon>Leotiomycetes</taxon>
        <taxon>Helotiales</taxon>
        <taxon>Sclerotiniaceae</taxon>
        <taxon>Monilinia</taxon>
    </lineage>
</organism>
<dbReference type="AlphaFoldDB" id="A0A5M9JWF6"/>
<sequence>MVAGQGKFMGFTAGTDEKYIDQSRVTRLGANKCVGESLAWHYWAFQPSERRRAATSNRRLIDIHSLAWYNEVSFPPLALRVVQASLPPF</sequence>
<reference evidence="1 2" key="1">
    <citation type="submission" date="2019-06" db="EMBL/GenBank/DDBJ databases">
        <title>Genome Sequence of the Brown Rot Fungal Pathogen Monilinia fructicola.</title>
        <authorList>
            <person name="De Miccolis Angelini R.M."/>
            <person name="Landi L."/>
            <person name="Abate D."/>
            <person name="Pollastro S."/>
            <person name="Romanazzi G."/>
            <person name="Faretra F."/>
        </authorList>
    </citation>
    <scope>NUCLEOTIDE SEQUENCE [LARGE SCALE GENOMIC DNA]</scope>
    <source>
        <strain evidence="1 2">Mfrc123</strain>
    </source>
</reference>
<comment type="caution">
    <text evidence="1">The sequence shown here is derived from an EMBL/GenBank/DDBJ whole genome shotgun (WGS) entry which is preliminary data.</text>
</comment>
<gene>
    <name evidence="1" type="ORF">EYC84_003059</name>
</gene>
<protein>
    <submittedName>
        <fullName evidence="1">Uncharacterized protein</fullName>
    </submittedName>
</protein>
<evidence type="ECO:0000313" key="1">
    <source>
        <dbReference type="EMBL" id="KAA8572439.1"/>
    </source>
</evidence>
<proteinExistence type="predicted"/>